<evidence type="ECO:0000313" key="3">
    <source>
        <dbReference type="Proteomes" id="UP000177328"/>
    </source>
</evidence>
<sequence>MKLEARIQRFVPNRSGEGPILQLTTSQDGYETTKNYQHIAEISQRAETLTNSGLKRLIIGAGAALVLVAGATDLMLEMSGKPTFGIRNHIYAAGVLFASALTTAVALPSGYRTIRMAEKIGYAVSRYIDKNYTRDYAAESSTEVLST</sequence>
<gene>
    <name evidence="2" type="ORF">A3D25_01375</name>
</gene>
<keyword evidence="1" id="KW-1133">Transmembrane helix</keyword>
<keyword evidence="1" id="KW-0812">Transmembrane</keyword>
<dbReference type="EMBL" id="MFDD01000002">
    <property type="protein sequence ID" value="OGE41165.1"/>
    <property type="molecule type" value="Genomic_DNA"/>
</dbReference>
<name>A0A1F5KK45_9BACT</name>
<protein>
    <submittedName>
        <fullName evidence="2">Uncharacterized protein</fullName>
    </submittedName>
</protein>
<feature type="transmembrane region" description="Helical" evidence="1">
    <location>
        <begin position="57"/>
        <end position="76"/>
    </location>
</feature>
<comment type="caution">
    <text evidence="2">The sequence shown here is derived from an EMBL/GenBank/DDBJ whole genome shotgun (WGS) entry which is preliminary data.</text>
</comment>
<evidence type="ECO:0000256" key="1">
    <source>
        <dbReference type="SAM" id="Phobius"/>
    </source>
</evidence>
<dbReference type="AlphaFoldDB" id="A0A1F5KK45"/>
<accession>A0A1F5KK45</accession>
<proteinExistence type="predicted"/>
<reference evidence="2 3" key="1">
    <citation type="journal article" date="2016" name="Nat. Commun.">
        <title>Thousands of microbial genomes shed light on interconnected biogeochemical processes in an aquifer system.</title>
        <authorList>
            <person name="Anantharaman K."/>
            <person name="Brown C.T."/>
            <person name="Hug L.A."/>
            <person name="Sharon I."/>
            <person name="Castelle C.J."/>
            <person name="Probst A.J."/>
            <person name="Thomas B.C."/>
            <person name="Singh A."/>
            <person name="Wilkins M.J."/>
            <person name="Karaoz U."/>
            <person name="Brodie E.L."/>
            <person name="Williams K.H."/>
            <person name="Hubbard S.S."/>
            <person name="Banfield J.F."/>
        </authorList>
    </citation>
    <scope>NUCLEOTIDE SEQUENCE [LARGE SCALE GENOMIC DNA]</scope>
</reference>
<feature type="transmembrane region" description="Helical" evidence="1">
    <location>
        <begin position="88"/>
        <end position="107"/>
    </location>
</feature>
<organism evidence="2 3">
    <name type="scientific">Candidatus Daviesbacteria bacterium RIFCSPHIGHO2_02_FULL_43_12</name>
    <dbReference type="NCBI Taxonomy" id="1797776"/>
    <lineage>
        <taxon>Bacteria</taxon>
        <taxon>Candidatus Daviesiibacteriota</taxon>
    </lineage>
</organism>
<evidence type="ECO:0000313" key="2">
    <source>
        <dbReference type="EMBL" id="OGE41165.1"/>
    </source>
</evidence>
<keyword evidence="1" id="KW-0472">Membrane</keyword>
<dbReference type="Proteomes" id="UP000177328">
    <property type="component" value="Unassembled WGS sequence"/>
</dbReference>